<accession>A0A7I8VV89</accession>
<keyword evidence="6" id="KW-1185">Reference proteome</keyword>
<evidence type="ECO:0000256" key="1">
    <source>
        <dbReference type="ARBA" id="ARBA00022737"/>
    </source>
</evidence>
<feature type="domain" description="SOCS box" evidence="4">
    <location>
        <begin position="350"/>
        <end position="393"/>
    </location>
</feature>
<comment type="caution">
    <text evidence="5">The sequence shown here is derived from an EMBL/GenBank/DDBJ whole genome shotgun (WGS) entry which is preliminary data.</text>
</comment>
<evidence type="ECO:0000256" key="3">
    <source>
        <dbReference type="PROSITE-ProRule" id="PRU00023"/>
    </source>
</evidence>
<reference evidence="5 6" key="1">
    <citation type="submission" date="2020-08" db="EMBL/GenBank/DDBJ databases">
        <authorList>
            <person name="Hejnol A."/>
        </authorList>
    </citation>
    <scope>NUCLEOTIDE SEQUENCE [LARGE SCALE GENOMIC DNA]</scope>
</reference>
<dbReference type="InterPro" id="IPR001496">
    <property type="entry name" value="SOCS_box"/>
</dbReference>
<dbReference type="InterPro" id="IPR036770">
    <property type="entry name" value="Ankyrin_rpt-contain_sf"/>
</dbReference>
<dbReference type="SUPFAM" id="SSF48403">
    <property type="entry name" value="Ankyrin repeat"/>
    <property type="match status" value="1"/>
</dbReference>
<dbReference type="SMART" id="SM00253">
    <property type="entry name" value="SOCS"/>
    <property type="match status" value="1"/>
</dbReference>
<dbReference type="Gene3D" id="1.10.750.20">
    <property type="entry name" value="SOCS box"/>
    <property type="match status" value="1"/>
</dbReference>
<dbReference type="PANTHER" id="PTHR24123">
    <property type="entry name" value="ANKYRIN REPEAT-CONTAINING"/>
    <property type="match status" value="1"/>
</dbReference>
<protein>
    <recommendedName>
        <fullName evidence="4">SOCS box domain-containing protein</fullName>
    </recommendedName>
</protein>
<keyword evidence="2 3" id="KW-0040">ANK repeat</keyword>
<dbReference type="AlphaFoldDB" id="A0A7I8VV89"/>
<keyword evidence="1" id="KW-0677">Repeat</keyword>
<evidence type="ECO:0000259" key="4">
    <source>
        <dbReference type="PROSITE" id="PS50225"/>
    </source>
</evidence>
<dbReference type="SUPFAM" id="SSF158235">
    <property type="entry name" value="SOCS box-like"/>
    <property type="match status" value="1"/>
</dbReference>
<dbReference type="Proteomes" id="UP000549394">
    <property type="component" value="Unassembled WGS sequence"/>
</dbReference>
<dbReference type="SMART" id="SM00969">
    <property type="entry name" value="SOCS_box"/>
    <property type="match status" value="1"/>
</dbReference>
<dbReference type="Pfam" id="PF12796">
    <property type="entry name" value="Ank_2"/>
    <property type="match status" value="1"/>
</dbReference>
<name>A0A7I8VV89_9ANNE</name>
<dbReference type="EMBL" id="CAJFCJ010000010">
    <property type="protein sequence ID" value="CAD5119629.1"/>
    <property type="molecule type" value="Genomic_DNA"/>
</dbReference>
<sequence length="396" mass="43483">MLRVKSYAVAELEDASKKASINSVQRENVAFVGQYFCDPAMPPLHQAVASGNITLLKETLKRAKLDRLDQNGETALTLAVRLGWVDLLEVLVRGGAKSEGNNGKTALHVAVTLRSYQCIKRLLKLGIRADVSDASGYTPLMLASKNGDVSGVKLLIEHGGKIGRQGYLSSALPLALSAESIGCLRALLEAGAGVDCKVGTDPSRTLLVDAIETNNVKIVEILYEAFLAQGVCIGAALEKAIQLCLPKIMEIFLKRGYDPNRSTKAVPLLELALKASLNSRRELIRLLLLYGTNIKTIDKENSILFYQCPSVLSMLLHAGLNICNTTFQMHMIGNTDREKACKKVVKDWTSKPPSLSHFCRLKIRSQLRNVAFDVERLPLPPSIISYLQYDKFLMFV</sequence>
<dbReference type="CDD" id="cd03587">
    <property type="entry name" value="SOCS"/>
    <property type="match status" value="1"/>
</dbReference>
<dbReference type="PROSITE" id="PS50297">
    <property type="entry name" value="ANK_REP_REGION"/>
    <property type="match status" value="3"/>
</dbReference>
<proteinExistence type="predicted"/>
<dbReference type="Pfam" id="PF00023">
    <property type="entry name" value="Ank"/>
    <property type="match status" value="1"/>
</dbReference>
<dbReference type="PROSITE" id="PS50088">
    <property type="entry name" value="ANK_REPEAT"/>
    <property type="match status" value="3"/>
</dbReference>
<feature type="repeat" description="ANK" evidence="3">
    <location>
        <begin position="135"/>
        <end position="167"/>
    </location>
</feature>
<dbReference type="InterPro" id="IPR036036">
    <property type="entry name" value="SOCS_box-like_dom_sf"/>
</dbReference>
<evidence type="ECO:0000313" key="6">
    <source>
        <dbReference type="Proteomes" id="UP000549394"/>
    </source>
</evidence>
<gene>
    <name evidence="5" type="ORF">DGYR_LOCUS7837</name>
</gene>
<feature type="repeat" description="ANK" evidence="3">
    <location>
        <begin position="102"/>
        <end position="134"/>
    </location>
</feature>
<dbReference type="Pfam" id="PF07525">
    <property type="entry name" value="SOCS_box"/>
    <property type="match status" value="1"/>
</dbReference>
<dbReference type="InterPro" id="IPR002110">
    <property type="entry name" value="Ankyrin_rpt"/>
</dbReference>
<organism evidence="5 6">
    <name type="scientific">Dimorphilus gyrociliatus</name>
    <dbReference type="NCBI Taxonomy" id="2664684"/>
    <lineage>
        <taxon>Eukaryota</taxon>
        <taxon>Metazoa</taxon>
        <taxon>Spiralia</taxon>
        <taxon>Lophotrochozoa</taxon>
        <taxon>Annelida</taxon>
        <taxon>Polychaeta</taxon>
        <taxon>Polychaeta incertae sedis</taxon>
        <taxon>Dinophilidae</taxon>
        <taxon>Dimorphilus</taxon>
    </lineage>
</organism>
<evidence type="ECO:0000256" key="2">
    <source>
        <dbReference type="ARBA" id="ARBA00023043"/>
    </source>
</evidence>
<feature type="repeat" description="ANK" evidence="3">
    <location>
        <begin position="71"/>
        <end position="103"/>
    </location>
</feature>
<dbReference type="OrthoDB" id="9977361at2759"/>
<dbReference type="InterPro" id="IPR051165">
    <property type="entry name" value="Multifunctional_ANK_Repeat"/>
</dbReference>
<dbReference type="PANTHER" id="PTHR24123:SF33">
    <property type="entry name" value="PROTEIN HOS4"/>
    <property type="match status" value="1"/>
</dbReference>
<evidence type="ECO:0000313" key="5">
    <source>
        <dbReference type="EMBL" id="CAD5119629.1"/>
    </source>
</evidence>
<dbReference type="SMART" id="SM00248">
    <property type="entry name" value="ANK"/>
    <property type="match status" value="6"/>
</dbReference>
<dbReference type="Gene3D" id="1.25.40.20">
    <property type="entry name" value="Ankyrin repeat-containing domain"/>
    <property type="match status" value="2"/>
</dbReference>
<dbReference type="PROSITE" id="PS50225">
    <property type="entry name" value="SOCS"/>
    <property type="match status" value="1"/>
</dbReference>
<dbReference type="GO" id="GO:0035556">
    <property type="term" value="P:intracellular signal transduction"/>
    <property type="evidence" value="ECO:0007669"/>
    <property type="project" value="InterPro"/>
</dbReference>